<accession>A0A2S8FEE2</accession>
<dbReference type="Pfam" id="PF12850">
    <property type="entry name" value="Metallophos_2"/>
    <property type="match status" value="1"/>
</dbReference>
<dbReference type="InterPro" id="IPR024654">
    <property type="entry name" value="Calcineurin-like_PHP_lpxH"/>
</dbReference>
<reference evidence="3 4" key="1">
    <citation type="submission" date="2018-02" db="EMBL/GenBank/DDBJ databases">
        <title>Comparative genomes isolates from brazilian mangrove.</title>
        <authorList>
            <person name="Araujo J.E."/>
            <person name="Taketani R.G."/>
            <person name="Silva M.C.P."/>
            <person name="Loureco M.V."/>
            <person name="Andreote F.D."/>
        </authorList>
    </citation>
    <scope>NUCLEOTIDE SEQUENCE [LARGE SCALE GENOMIC DNA]</scope>
    <source>
        <strain evidence="3 4">Hex-1 MGV</strain>
    </source>
</reference>
<dbReference type="PIRSF" id="PIRSF000883">
    <property type="entry name" value="Pesterase_MJ0912"/>
    <property type="match status" value="1"/>
</dbReference>
<dbReference type="EMBL" id="PUHY01000014">
    <property type="protein sequence ID" value="PQO30512.1"/>
    <property type="molecule type" value="Genomic_DNA"/>
</dbReference>
<comment type="caution">
    <text evidence="3">The sequence shown here is derived from an EMBL/GenBank/DDBJ whole genome shotgun (WGS) entry which is preliminary data.</text>
</comment>
<dbReference type="AlphaFoldDB" id="A0A2S8FEE2"/>
<dbReference type="Gene3D" id="3.60.21.10">
    <property type="match status" value="1"/>
</dbReference>
<dbReference type="OrthoDB" id="9800565at2"/>
<sequence>MKTAVVSDIHGNLDALEAVLADIKTQEVERIYCLGDVVGYGPNPRECVDIVRQFDLCILGNHDQAALFDPEGFSHGAEQAIFWTRRQLESGESEEETLSRWHFLCGLPRTHTENNLLFVHGSARNPLCEYVFPEDIYNPKKLEKIFSLIPNVCFQGHTHVPGVFYESAQFVSPKDFDNSTYQLNGEKVMINVGSVGQPRDGDPRSCYVIIDDNSVQFRRVEYPIETVANKIRDIDDLDDSQGERLFEGH</sequence>
<comment type="similarity">
    <text evidence="1">Belongs to the metallophosphoesterase superfamily. YfcE family.</text>
</comment>
<organism evidence="3 4">
    <name type="scientific">Blastopirellula marina</name>
    <dbReference type="NCBI Taxonomy" id="124"/>
    <lineage>
        <taxon>Bacteria</taxon>
        <taxon>Pseudomonadati</taxon>
        <taxon>Planctomycetota</taxon>
        <taxon>Planctomycetia</taxon>
        <taxon>Pirellulales</taxon>
        <taxon>Pirellulaceae</taxon>
        <taxon>Blastopirellula</taxon>
    </lineage>
</organism>
<evidence type="ECO:0000256" key="1">
    <source>
        <dbReference type="ARBA" id="ARBA00008950"/>
    </source>
</evidence>
<evidence type="ECO:0000313" key="3">
    <source>
        <dbReference type="EMBL" id="PQO30512.1"/>
    </source>
</evidence>
<dbReference type="SUPFAM" id="SSF56300">
    <property type="entry name" value="Metallo-dependent phosphatases"/>
    <property type="match status" value="1"/>
</dbReference>
<dbReference type="InterPro" id="IPR050126">
    <property type="entry name" value="Ap4A_hydrolase"/>
</dbReference>
<dbReference type="InterPro" id="IPR029052">
    <property type="entry name" value="Metallo-depent_PP-like"/>
</dbReference>
<proteinExistence type="inferred from homology"/>
<feature type="domain" description="Calcineurin-like phosphoesterase" evidence="2">
    <location>
        <begin position="1"/>
        <end position="211"/>
    </location>
</feature>
<evidence type="ECO:0000259" key="2">
    <source>
        <dbReference type="Pfam" id="PF12850"/>
    </source>
</evidence>
<evidence type="ECO:0000313" key="4">
    <source>
        <dbReference type="Proteomes" id="UP000238322"/>
    </source>
</evidence>
<dbReference type="PANTHER" id="PTHR42850">
    <property type="entry name" value="METALLOPHOSPHOESTERASE"/>
    <property type="match status" value="1"/>
</dbReference>
<dbReference type="GO" id="GO:0005737">
    <property type="term" value="C:cytoplasm"/>
    <property type="evidence" value="ECO:0007669"/>
    <property type="project" value="TreeGrafter"/>
</dbReference>
<dbReference type="GO" id="GO:0016791">
    <property type="term" value="F:phosphatase activity"/>
    <property type="evidence" value="ECO:0007669"/>
    <property type="project" value="TreeGrafter"/>
</dbReference>
<dbReference type="CDD" id="cd00838">
    <property type="entry name" value="MPP_superfamily"/>
    <property type="match status" value="1"/>
</dbReference>
<protein>
    <submittedName>
        <fullName evidence="3">Phosphoesterase</fullName>
    </submittedName>
</protein>
<dbReference type="PANTHER" id="PTHR42850:SF2">
    <property type="entry name" value="BLL5683 PROTEIN"/>
    <property type="match status" value="1"/>
</dbReference>
<dbReference type="RefSeq" id="WP_105332417.1">
    <property type="nucleotide sequence ID" value="NZ_PUHY01000014.1"/>
</dbReference>
<name>A0A2S8FEE2_9BACT</name>
<gene>
    <name evidence="3" type="ORF">C5Y83_24445</name>
</gene>
<dbReference type="InterPro" id="IPR011152">
    <property type="entry name" value="Pesterase_MJ0912"/>
</dbReference>
<dbReference type="Proteomes" id="UP000238322">
    <property type="component" value="Unassembled WGS sequence"/>
</dbReference>